<evidence type="ECO:0000256" key="1">
    <source>
        <dbReference type="ARBA" id="ARBA00010638"/>
    </source>
</evidence>
<dbReference type="Pfam" id="PF01812">
    <property type="entry name" value="5-FTHF_cyc-lig"/>
    <property type="match status" value="1"/>
</dbReference>
<dbReference type="EC" id="6.3.3.2" evidence="4"/>
<comment type="catalytic activity">
    <reaction evidence="4">
        <text>(6S)-5-formyl-5,6,7,8-tetrahydrofolate + ATP = (6R)-5,10-methenyltetrahydrofolate + ADP + phosphate</text>
        <dbReference type="Rhea" id="RHEA:10488"/>
        <dbReference type="ChEBI" id="CHEBI:30616"/>
        <dbReference type="ChEBI" id="CHEBI:43474"/>
        <dbReference type="ChEBI" id="CHEBI:57455"/>
        <dbReference type="ChEBI" id="CHEBI:57457"/>
        <dbReference type="ChEBI" id="CHEBI:456216"/>
        <dbReference type="EC" id="6.3.3.2"/>
    </reaction>
</comment>
<dbReference type="AlphaFoldDB" id="A0A4V1Q7N2"/>
<dbReference type="PANTHER" id="PTHR23407:SF1">
    <property type="entry name" value="5-FORMYLTETRAHYDROFOLATE CYCLO-LIGASE"/>
    <property type="match status" value="1"/>
</dbReference>
<dbReference type="GO" id="GO:0030272">
    <property type="term" value="F:5-formyltetrahydrofolate cyclo-ligase activity"/>
    <property type="evidence" value="ECO:0007669"/>
    <property type="project" value="UniProtKB-EC"/>
</dbReference>
<dbReference type="SUPFAM" id="SSF100950">
    <property type="entry name" value="NagB/RpiA/CoA transferase-like"/>
    <property type="match status" value="1"/>
</dbReference>
<name>A0A4V1Q7N2_9ACTN</name>
<keyword evidence="5" id="KW-0436">Ligase</keyword>
<dbReference type="InterPro" id="IPR024185">
    <property type="entry name" value="FTHF_cligase-like_sf"/>
</dbReference>
<evidence type="ECO:0000256" key="4">
    <source>
        <dbReference type="RuleBase" id="RU361279"/>
    </source>
</evidence>
<organism evidence="5 6">
    <name type="scientific">Propioniciclava flava</name>
    <dbReference type="NCBI Taxonomy" id="2072026"/>
    <lineage>
        <taxon>Bacteria</taxon>
        <taxon>Bacillati</taxon>
        <taxon>Actinomycetota</taxon>
        <taxon>Actinomycetes</taxon>
        <taxon>Propionibacteriales</taxon>
        <taxon>Propionibacteriaceae</taxon>
        <taxon>Propioniciclava</taxon>
    </lineage>
</organism>
<sequence>MQDLHRERAHVLDLAQQERTLLVQRAGGSYAVGECRGARGVALDAVVRHGCEAGHETTIRQGARRSCERAPRAVQSSGQLEAKSLARAGVLAARRADTTRERADAARLPRLLDACAGHATVACYLSVPPEPDTTHLIAALQERGVAVLLPVLAGHREPAWAWYAGLAALRPGWHGIPEPTTPTLGAQALASCSFVWVSALQVTAHGDRLGTGGGWYDRALVHAAPDAVIATLVSDGEVVPDVPVEEWDRPVDLIVTPTRTLSPMANRS</sequence>
<dbReference type="GO" id="GO:0005524">
    <property type="term" value="F:ATP binding"/>
    <property type="evidence" value="ECO:0007669"/>
    <property type="project" value="UniProtKB-KW"/>
</dbReference>
<gene>
    <name evidence="5" type="ORF">C1706_03725</name>
</gene>
<dbReference type="PANTHER" id="PTHR23407">
    <property type="entry name" value="ATPASE INHIBITOR/5-FORMYLTETRAHYDROFOLATE CYCLO-LIGASE"/>
    <property type="match status" value="1"/>
</dbReference>
<keyword evidence="6" id="KW-1185">Reference proteome</keyword>
<dbReference type="InterPro" id="IPR037171">
    <property type="entry name" value="NagB/RpiA_transferase-like"/>
</dbReference>
<keyword evidence="4" id="KW-0460">Magnesium</keyword>
<dbReference type="Proteomes" id="UP000290624">
    <property type="component" value="Unassembled WGS sequence"/>
</dbReference>
<accession>A0A4V1Q7N2</accession>
<comment type="caution">
    <text evidence="5">The sequence shown here is derived from an EMBL/GenBank/DDBJ whole genome shotgun (WGS) entry which is preliminary data.</text>
</comment>
<comment type="similarity">
    <text evidence="1 4">Belongs to the 5-formyltetrahydrofolate cyclo-ligase family.</text>
</comment>
<evidence type="ECO:0000256" key="3">
    <source>
        <dbReference type="ARBA" id="ARBA00022840"/>
    </source>
</evidence>
<dbReference type="NCBIfam" id="TIGR02727">
    <property type="entry name" value="MTHFS_bact"/>
    <property type="match status" value="1"/>
</dbReference>
<keyword evidence="4" id="KW-0479">Metal-binding</keyword>
<keyword evidence="2 4" id="KW-0547">Nucleotide-binding</keyword>
<keyword evidence="3 4" id="KW-0067">ATP-binding</keyword>
<dbReference type="Gene3D" id="3.40.50.10420">
    <property type="entry name" value="NagB/RpiA/CoA transferase-like"/>
    <property type="match status" value="1"/>
</dbReference>
<proteinExistence type="inferred from homology"/>
<dbReference type="InterPro" id="IPR002698">
    <property type="entry name" value="FTHF_cligase"/>
</dbReference>
<dbReference type="GO" id="GO:0009396">
    <property type="term" value="P:folic acid-containing compound biosynthetic process"/>
    <property type="evidence" value="ECO:0007669"/>
    <property type="project" value="TreeGrafter"/>
</dbReference>
<dbReference type="GO" id="GO:0046872">
    <property type="term" value="F:metal ion binding"/>
    <property type="evidence" value="ECO:0007669"/>
    <property type="project" value="UniProtKB-KW"/>
</dbReference>
<dbReference type="EMBL" id="PPCV01000002">
    <property type="protein sequence ID" value="RXW33178.1"/>
    <property type="molecule type" value="Genomic_DNA"/>
</dbReference>
<reference evidence="5 6" key="1">
    <citation type="submission" date="2018-01" db="EMBL/GenBank/DDBJ databases">
        <title>Lactibacter flavus gen. nov., sp. nov., a novel bacterium of the family Propionibacteriaceae isolated from raw milk and dairy products.</title>
        <authorList>
            <person name="Wenning M."/>
            <person name="Breitenwieser F."/>
            <person name="Huptas C."/>
            <person name="von Neubeck M."/>
            <person name="Busse H.-J."/>
            <person name="Scherer S."/>
        </authorList>
    </citation>
    <scope>NUCLEOTIDE SEQUENCE [LARGE SCALE GENOMIC DNA]</scope>
    <source>
        <strain evidence="5 6">VG341</strain>
    </source>
</reference>
<evidence type="ECO:0000313" key="5">
    <source>
        <dbReference type="EMBL" id="RXW33178.1"/>
    </source>
</evidence>
<protein>
    <recommendedName>
        <fullName evidence="4">5-formyltetrahydrofolate cyclo-ligase</fullName>
        <ecNumber evidence="4">6.3.3.2</ecNumber>
    </recommendedName>
</protein>
<dbReference type="GO" id="GO:0035999">
    <property type="term" value="P:tetrahydrofolate interconversion"/>
    <property type="evidence" value="ECO:0007669"/>
    <property type="project" value="TreeGrafter"/>
</dbReference>
<evidence type="ECO:0000256" key="2">
    <source>
        <dbReference type="ARBA" id="ARBA00022741"/>
    </source>
</evidence>
<comment type="cofactor">
    <cofactor evidence="4">
        <name>Mg(2+)</name>
        <dbReference type="ChEBI" id="CHEBI:18420"/>
    </cofactor>
</comment>
<evidence type="ECO:0000313" key="6">
    <source>
        <dbReference type="Proteomes" id="UP000290624"/>
    </source>
</evidence>